<sequence>MPQDSSKETCNGNLSHKTALYHHETSFRQRHRSGNKESNWQTPDDFLLQSLNNIFSIAISKTINNAIEDGVSRDLRHQISKQLSDCWSQDTNPESFRSRLKVTQLPLSLDLDVLGNVTNDAVEVKNVLSAKELSDKQKMLDAYLIEEIKQLNGIKEHFFKMEQDRIRDHAALKSYRESVENLLSLMDVQVEELQHEMKLGQEVGDEGISLVGYESISDFNPNEDSDVSKRLQVLQSKLSSLLEKSASLRSFNDRLESVYNLLD</sequence>
<comment type="caution">
    <text evidence="1">The sequence shown here is derived from an EMBL/GenBank/DDBJ whole genome shotgun (WGS) entry which is preliminary data.</text>
</comment>
<protein>
    <submittedName>
        <fullName evidence="1">Uncharacterized protein</fullName>
    </submittedName>
</protein>
<accession>A0A8X7NQT8</accession>
<evidence type="ECO:0000313" key="2">
    <source>
        <dbReference type="Proteomes" id="UP000590412"/>
    </source>
</evidence>
<dbReference type="EMBL" id="JABWAB010000001">
    <property type="protein sequence ID" value="KAF6059650.1"/>
    <property type="molecule type" value="Genomic_DNA"/>
</dbReference>
<organism evidence="1 2">
    <name type="scientific">Candida parapsilosis</name>
    <name type="common">Yeast</name>
    <dbReference type="NCBI Taxonomy" id="5480"/>
    <lineage>
        <taxon>Eukaryota</taxon>
        <taxon>Fungi</taxon>
        <taxon>Dikarya</taxon>
        <taxon>Ascomycota</taxon>
        <taxon>Saccharomycotina</taxon>
        <taxon>Pichiomycetes</taxon>
        <taxon>Debaryomycetaceae</taxon>
        <taxon>Candida/Lodderomyces clade</taxon>
        <taxon>Candida</taxon>
    </lineage>
</organism>
<reference evidence="1" key="1">
    <citation type="submission" date="2020-03" db="EMBL/GenBank/DDBJ databases">
        <title>FDA dAtabase for Regulatory Grade micrObial Sequences (FDA-ARGOS): Supporting development and validation of Infectious Disease Dx tests.</title>
        <authorList>
            <person name="Campos J."/>
            <person name="Goldberg B."/>
            <person name="Tallon L."/>
            <person name="Sadzewicz L."/>
            <person name="Vavikolanu K."/>
            <person name="Mehta A."/>
            <person name="Aluvathingal J."/>
            <person name="Nadendla S."/>
            <person name="Nandy P."/>
            <person name="Geyer C."/>
            <person name="Yan Y."/>
            <person name="Sichtig H."/>
        </authorList>
    </citation>
    <scope>NUCLEOTIDE SEQUENCE [LARGE SCALE GENOMIC DNA]</scope>
    <source>
        <strain evidence="1">FDAARGOS_652</strain>
    </source>
</reference>
<dbReference type="Proteomes" id="UP000590412">
    <property type="component" value="Unassembled WGS sequence"/>
</dbReference>
<dbReference type="Pfam" id="PF13094">
    <property type="entry name" value="CENP-Q"/>
    <property type="match status" value="1"/>
</dbReference>
<dbReference type="InterPro" id="IPR025212">
    <property type="entry name" value="CAD_CENP-Q"/>
</dbReference>
<dbReference type="AlphaFoldDB" id="A0A8X7NQT8"/>
<gene>
    <name evidence="1" type="ORF">FOB60_001232</name>
</gene>
<dbReference type="OrthoDB" id="4025332at2759"/>
<proteinExistence type="predicted"/>
<evidence type="ECO:0000313" key="1">
    <source>
        <dbReference type="EMBL" id="KAF6059650.1"/>
    </source>
</evidence>
<name>A0A8X7NQT8_CANPA</name>